<dbReference type="EMBL" id="JAHLFW010000054">
    <property type="protein sequence ID" value="MBU3837854.1"/>
    <property type="molecule type" value="Genomic_DNA"/>
</dbReference>
<name>A0A948WWQ1_9BACT</name>
<dbReference type="AlphaFoldDB" id="A0A948WWQ1"/>
<organism evidence="1 2">
    <name type="scientific">Candidatus Phocaeicola faecigallinarum</name>
    <dbReference type="NCBI Taxonomy" id="2838732"/>
    <lineage>
        <taxon>Bacteria</taxon>
        <taxon>Pseudomonadati</taxon>
        <taxon>Bacteroidota</taxon>
        <taxon>Bacteroidia</taxon>
        <taxon>Bacteroidales</taxon>
        <taxon>Bacteroidaceae</taxon>
        <taxon>Phocaeicola</taxon>
    </lineage>
</organism>
<protein>
    <submittedName>
        <fullName evidence="1">Aminotransferase class IV family protein</fullName>
    </submittedName>
</protein>
<dbReference type="Gene3D" id="3.30.470.10">
    <property type="match status" value="1"/>
</dbReference>
<evidence type="ECO:0000313" key="2">
    <source>
        <dbReference type="Proteomes" id="UP000783796"/>
    </source>
</evidence>
<dbReference type="InterPro" id="IPR036038">
    <property type="entry name" value="Aminotransferase-like"/>
</dbReference>
<proteinExistence type="predicted"/>
<gene>
    <name evidence="1" type="ORF">H9777_05995</name>
</gene>
<dbReference type="Pfam" id="PF01063">
    <property type="entry name" value="Aminotran_4"/>
    <property type="match status" value="1"/>
</dbReference>
<dbReference type="Gene3D" id="3.20.10.10">
    <property type="entry name" value="D-amino Acid Aminotransferase, subunit A, domain 2"/>
    <property type="match status" value="1"/>
</dbReference>
<dbReference type="GO" id="GO:0008483">
    <property type="term" value="F:transaminase activity"/>
    <property type="evidence" value="ECO:0007669"/>
    <property type="project" value="UniProtKB-KW"/>
</dbReference>
<reference evidence="1" key="2">
    <citation type="submission" date="2021-04" db="EMBL/GenBank/DDBJ databases">
        <authorList>
            <person name="Gilroy R."/>
        </authorList>
    </citation>
    <scope>NUCLEOTIDE SEQUENCE</scope>
    <source>
        <strain evidence="1">G4-2901</strain>
    </source>
</reference>
<dbReference type="InterPro" id="IPR001544">
    <property type="entry name" value="Aminotrans_IV"/>
</dbReference>
<accession>A0A948WWQ1</accession>
<reference evidence="1" key="1">
    <citation type="journal article" date="2021" name="PeerJ">
        <title>Extensive microbial diversity within the chicken gut microbiome revealed by metagenomics and culture.</title>
        <authorList>
            <person name="Gilroy R."/>
            <person name="Ravi A."/>
            <person name="Getino M."/>
            <person name="Pursley I."/>
            <person name="Horton D.L."/>
            <person name="Alikhan N.F."/>
            <person name="Baker D."/>
            <person name="Gharbi K."/>
            <person name="Hall N."/>
            <person name="Watson M."/>
            <person name="Adriaenssens E.M."/>
            <person name="Foster-Nyarko E."/>
            <person name="Jarju S."/>
            <person name="Secka A."/>
            <person name="Antonio M."/>
            <person name="Oren A."/>
            <person name="Chaudhuri R.R."/>
            <person name="La Ragione R."/>
            <person name="Hildebrand F."/>
            <person name="Pallen M.J."/>
        </authorList>
    </citation>
    <scope>NUCLEOTIDE SEQUENCE</scope>
    <source>
        <strain evidence="1">G4-2901</strain>
    </source>
</reference>
<keyword evidence="1" id="KW-0032">Aminotransferase</keyword>
<sequence>MCRFIETICINDGVIENLSAHNARMNNTIRVHYGSSIAPVSLEDYITADGCTQRTRCRVEYTSVVEKVEYFPYRIREVKSLQLVNDDTAEYSFKYTDRTVLDRNFALRGNADDVVIVRSGMLTDTSIANIALYKEGKWYTPKYPLLKGTGRARLLAEGIIEEDSIMANCLHKYEKVRFFNAMISFGEVEIDINNVFPILEK</sequence>
<dbReference type="InterPro" id="IPR043132">
    <property type="entry name" value="BCAT-like_C"/>
</dbReference>
<dbReference type="SUPFAM" id="SSF56752">
    <property type="entry name" value="D-aminoacid aminotransferase-like PLP-dependent enzymes"/>
    <property type="match status" value="1"/>
</dbReference>
<dbReference type="Proteomes" id="UP000783796">
    <property type="component" value="Unassembled WGS sequence"/>
</dbReference>
<keyword evidence="1" id="KW-0808">Transferase</keyword>
<evidence type="ECO:0000313" key="1">
    <source>
        <dbReference type="EMBL" id="MBU3837854.1"/>
    </source>
</evidence>
<dbReference type="InterPro" id="IPR043131">
    <property type="entry name" value="BCAT-like_N"/>
</dbReference>
<comment type="caution">
    <text evidence="1">The sequence shown here is derived from an EMBL/GenBank/DDBJ whole genome shotgun (WGS) entry which is preliminary data.</text>
</comment>